<dbReference type="InterPro" id="IPR008166">
    <property type="entry name" value="Glyco_transf_92"/>
</dbReference>
<evidence type="ECO:0000256" key="4">
    <source>
        <dbReference type="ARBA" id="ARBA00022679"/>
    </source>
</evidence>
<protein>
    <recommendedName>
        <fullName evidence="6">Glycosyltransferase family 92 protein</fullName>
        <ecNumber evidence="6">2.4.1.-</ecNumber>
    </recommendedName>
</protein>
<organism evidence="7 8">
    <name type="scientific">Lupinus albus</name>
    <name type="common">White lupine</name>
    <name type="synonym">Lupinus termis</name>
    <dbReference type="NCBI Taxonomy" id="3870"/>
    <lineage>
        <taxon>Eukaryota</taxon>
        <taxon>Viridiplantae</taxon>
        <taxon>Streptophyta</taxon>
        <taxon>Embryophyta</taxon>
        <taxon>Tracheophyta</taxon>
        <taxon>Spermatophyta</taxon>
        <taxon>Magnoliopsida</taxon>
        <taxon>eudicotyledons</taxon>
        <taxon>Gunneridae</taxon>
        <taxon>Pentapetalae</taxon>
        <taxon>rosids</taxon>
        <taxon>fabids</taxon>
        <taxon>Fabales</taxon>
        <taxon>Fabaceae</taxon>
        <taxon>Papilionoideae</taxon>
        <taxon>50 kb inversion clade</taxon>
        <taxon>genistoids sensu lato</taxon>
        <taxon>core genistoids</taxon>
        <taxon>Genisteae</taxon>
        <taxon>Lupinus</taxon>
    </lineage>
</organism>
<dbReference type="GO" id="GO:0009737">
    <property type="term" value="P:response to abscisic acid"/>
    <property type="evidence" value="ECO:0007669"/>
    <property type="project" value="InterPro"/>
</dbReference>
<dbReference type="PANTHER" id="PTHR46701">
    <property type="entry name" value="GLYCOSYLTRANSFERASE-LIKE KOBITO 1"/>
    <property type="match status" value="1"/>
</dbReference>
<keyword evidence="8" id="KW-1185">Reference proteome</keyword>
<dbReference type="OrthoDB" id="433309at2759"/>
<dbReference type="GO" id="GO:0016757">
    <property type="term" value="F:glycosyltransferase activity"/>
    <property type="evidence" value="ECO:0007669"/>
    <property type="project" value="UniProtKB-UniRule"/>
</dbReference>
<dbReference type="AlphaFoldDB" id="A0A6A5M106"/>
<evidence type="ECO:0000256" key="3">
    <source>
        <dbReference type="ARBA" id="ARBA00022676"/>
    </source>
</evidence>
<comment type="caution">
    <text evidence="7">The sequence shown here is derived from an EMBL/GenBank/DDBJ whole genome shotgun (WGS) entry which is preliminary data.</text>
</comment>
<dbReference type="Pfam" id="PF01697">
    <property type="entry name" value="Glyco_transf_92"/>
    <property type="match status" value="1"/>
</dbReference>
<dbReference type="EC" id="2.4.1.-" evidence="6"/>
<gene>
    <name evidence="7" type="ORF">Lalb_Chr25g0287061</name>
</gene>
<evidence type="ECO:0000313" key="7">
    <source>
        <dbReference type="EMBL" id="KAE9585256.1"/>
    </source>
</evidence>
<dbReference type="PANTHER" id="PTHR46701:SF6">
    <property type="entry name" value="GLYCOSYLTRANSFERASE FAMILY 92 PROTEIN"/>
    <property type="match status" value="1"/>
</dbReference>
<name>A0A6A5M106_LUPAL</name>
<evidence type="ECO:0000256" key="1">
    <source>
        <dbReference type="ARBA" id="ARBA00004370"/>
    </source>
</evidence>
<evidence type="ECO:0000256" key="2">
    <source>
        <dbReference type="ARBA" id="ARBA00007647"/>
    </source>
</evidence>
<keyword evidence="5" id="KW-0472">Membrane</keyword>
<evidence type="ECO:0000256" key="5">
    <source>
        <dbReference type="ARBA" id="ARBA00023136"/>
    </source>
</evidence>
<accession>A0A6A5M106</accession>
<proteinExistence type="inferred from homology"/>
<dbReference type="GO" id="GO:0016020">
    <property type="term" value="C:membrane"/>
    <property type="evidence" value="ECO:0007669"/>
    <property type="project" value="UniProtKB-SubCell"/>
</dbReference>
<reference evidence="8" key="1">
    <citation type="journal article" date="2020" name="Nat. Commun.">
        <title>Genome sequence of the cluster root forming white lupin.</title>
        <authorList>
            <person name="Hufnagel B."/>
            <person name="Marques A."/>
            <person name="Soriano A."/>
            <person name="Marques L."/>
            <person name="Divol F."/>
            <person name="Doumas P."/>
            <person name="Sallet E."/>
            <person name="Mancinotti D."/>
            <person name="Carrere S."/>
            <person name="Marande W."/>
            <person name="Arribat S."/>
            <person name="Keller J."/>
            <person name="Huneau C."/>
            <person name="Blein T."/>
            <person name="Aime D."/>
            <person name="Laguerre M."/>
            <person name="Taylor J."/>
            <person name="Schubert V."/>
            <person name="Nelson M."/>
            <person name="Geu-Flores F."/>
            <person name="Crespi M."/>
            <person name="Gallardo-Guerrero K."/>
            <person name="Delaux P.-M."/>
            <person name="Salse J."/>
            <person name="Berges H."/>
            <person name="Guyot R."/>
            <person name="Gouzy J."/>
            <person name="Peret B."/>
        </authorList>
    </citation>
    <scope>NUCLEOTIDE SEQUENCE [LARGE SCALE GENOMIC DNA]</scope>
    <source>
        <strain evidence="8">cv. Amiga</strain>
    </source>
</reference>
<evidence type="ECO:0000256" key="6">
    <source>
        <dbReference type="RuleBase" id="RU366017"/>
    </source>
</evidence>
<evidence type="ECO:0000313" key="8">
    <source>
        <dbReference type="Proteomes" id="UP000447434"/>
    </source>
</evidence>
<dbReference type="Proteomes" id="UP000447434">
    <property type="component" value="Chromosome 25"/>
</dbReference>
<keyword evidence="3 6" id="KW-0328">Glycosyltransferase</keyword>
<dbReference type="EMBL" id="WOCE01000025">
    <property type="protein sequence ID" value="KAE9585256.1"/>
    <property type="molecule type" value="Genomic_DNA"/>
</dbReference>
<dbReference type="GO" id="GO:0030244">
    <property type="term" value="P:cellulose biosynthetic process"/>
    <property type="evidence" value="ECO:0007669"/>
    <property type="project" value="InterPro"/>
</dbReference>
<keyword evidence="4 6" id="KW-0808">Transferase</keyword>
<sequence length="528" mass="59778">MAGLNKSSSSNSSQSRVLLLLTILPITLASIAFILQWRGWVIDDPITRGSLDHSQFPGMSLSFSKQSHSDCSSSLFPHSHSLSLSLSFPFFHHSKFDFSSHLKPKVCITTTTSAGLEQILPWMFYHKVIGVSNFLLFVEGKAASANVSRVLESIPGVKVIYRTKELEEQQAKSRIWNETWLSNFFYKPCNNELFVKQTLNMEMAIVMARDSGVDWIIHVDTDELIHPAGTEEYSLRQLLSDVPENVDTVIFPNYESCVERDDVKEPFSEVSMFKKNYQHMTKEIYIRNYDDATRSNPDYFLTYGNGKSAARIQDDLRPDGAHNWENYMKTPVEVAMEEAAVLHFTYTKFSDLTSRRDRCNCKPTKEGVKKCFMLDFDRSAFIIASTATEEEMRQWYREQVVWTDKKLNSKLLKNGVLTRIYGPMVIIQSLRESGVFSSVIAKAAETTLSKDNFLKSAESRNSTRNASLRLVSSRKNDAGGVSQATARRVLEVIDRSVPSATPPLSPPSPDHSDLITYQFSTNSLHSNT</sequence>
<comment type="similarity">
    <text evidence="2 6">Belongs to the glycosyltransferase 92 family.</text>
</comment>
<comment type="subcellular location">
    <subcellularLocation>
        <location evidence="1">Membrane</location>
    </subcellularLocation>
</comment>
<dbReference type="InterPro" id="IPR044224">
    <property type="entry name" value="KOBITO1-like"/>
</dbReference>